<dbReference type="RefSeq" id="WP_169113039.1">
    <property type="nucleotide sequence ID" value="NZ_CP051684.1"/>
</dbReference>
<gene>
    <name evidence="3" type="ORF">HH213_17295</name>
</gene>
<dbReference type="Pfam" id="PF00589">
    <property type="entry name" value="Phage_integrase"/>
    <property type="match status" value="1"/>
</dbReference>
<accession>A0ABX6MBI5</accession>
<dbReference type="InterPro" id="IPR002104">
    <property type="entry name" value="Integrase_catalytic"/>
</dbReference>
<keyword evidence="4" id="KW-1185">Reference proteome</keyword>
<name>A0ABX6MBI5_9BURK</name>
<proteinExistence type="predicted"/>
<dbReference type="EMBL" id="CP051684">
    <property type="protein sequence ID" value="QJD91687.1"/>
    <property type="molecule type" value="Genomic_DNA"/>
</dbReference>
<protein>
    <submittedName>
        <fullName evidence="3">Tyrosine-type recombinase/integrase</fullName>
    </submittedName>
</protein>
<dbReference type="InterPro" id="IPR013762">
    <property type="entry name" value="Integrase-like_cat_sf"/>
</dbReference>
<sequence length="168" mass="19027">MSDAPALNWTDVDVDEHFAFLVETKTGRPLSLSLRTRLVEIFKELPKTADTVFNCSEEALRKGWWSIAKRAGVEALNFPELRHETITRVAETSKLAIIDFQKLSGHCDVRMLLRYSHLFTTYMAQMLDEALAYEDKVTTHRGHRRDKAGVGFNVAEVVNSTPTSMPCP</sequence>
<keyword evidence="1" id="KW-0233">DNA recombination</keyword>
<dbReference type="InterPro" id="IPR011010">
    <property type="entry name" value="DNA_brk_join_enz"/>
</dbReference>
<evidence type="ECO:0000313" key="4">
    <source>
        <dbReference type="Proteomes" id="UP000503117"/>
    </source>
</evidence>
<evidence type="ECO:0000259" key="2">
    <source>
        <dbReference type="PROSITE" id="PS51898"/>
    </source>
</evidence>
<reference evidence="3 4" key="1">
    <citation type="submission" date="2020-04" db="EMBL/GenBank/DDBJ databases">
        <title>Genome sequencing of novel species.</title>
        <authorList>
            <person name="Heo J."/>
            <person name="Kim S.-J."/>
            <person name="Kim J.-S."/>
            <person name="Hong S.-B."/>
            <person name="Kwon S.-W."/>
        </authorList>
    </citation>
    <scope>NUCLEOTIDE SEQUENCE [LARGE SCALE GENOMIC DNA]</scope>
    <source>
        <strain evidence="3 4">AF9R3</strain>
    </source>
</reference>
<feature type="domain" description="Tyr recombinase" evidence="2">
    <location>
        <begin position="1"/>
        <end position="128"/>
    </location>
</feature>
<dbReference type="Gene3D" id="1.10.443.10">
    <property type="entry name" value="Intergrase catalytic core"/>
    <property type="match status" value="1"/>
</dbReference>
<dbReference type="SUPFAM" id="SSF56349">
    <property type="entry name" value="DNA breaking-rejoining enzymes"/>
    <property type="match status" value="1"/>
</dbReference>
<dbReference type="PROSITE" id="PS51898">
    <property type="entry name" value="TYR_RECOMBINASE"/>
    <property type="match status" value="1"/>
</dbReference>
<evidence type="ECO:0000313" key="3">
    <source>
        <dbReference type="EMBL" id="QJD91687.1"/>
    </source>
</evidence>
<evidence type="ECO:0000256" key="1">
    <source>
        <dbReference type="ARBA" id="ARBA00023172"/>
    </source>
</evidence>
<organism evidence="3 4">
    <name type="scientific">Duganella dendranthematis</name>
    <dbReference type="NCBI Taxonomy" id="2728021"/>
    <lineage>
        <taxon>Bacteria</taxon>
        <taxon>Pseudomonadati</taxon>
        <taxon>Pseudomonadota</taxon>
        <taxon>Betaproteobacteria</taxon>
        <taxon>Burkholderiales</taxon>
        <taxon>Oxalobacteraceae</taxon>
        <taxon>Telluria group</taxon>
        <taxon>Duganella</taxon>
    </lineage>
</organism>
<dbReference type="Proteomes" id="UP000503117">
    <property type="component" value="Chromosome"/>
</dbReference>